<accession>G4N204</accession>
<gene>
    <name evidence="1" type="ORF">MGG_16956</name>
</gene>
<dbReference type="HOGENOM" id="CLU_3125395_0_0_1"/>
<dbReference type="AlphaFoldDB" id="G4N204"/>
<dbReference type="InParanoid" id="G4N204"/>
<proteinExistence type="predicted"/>
<organism evidence="1 2">
    <name type="scientific">Pyricularia oryzae (strain 70-15 / ATCC MYA-4617 / FGSC 8958)</name>
    <name type="common">Rice blast fungus</name>
    <name type="synonym">Magnaporthe oryzae</name>
    <dbReference type="NCBI Taxonomy" id="242507"/>
    <lineage>
        <taxon>Eukaryota</taxon>
        <taxon>Fungi</taxon>
        <taxon>Dikarya</taxon>
        <taxon>Ascomycota</taxon>
        <taxon>Pezizomycotina</taxon>
        <taxon>Sordariomycetes</taxon>
        <taxon>Sordariomycetidae</taxon>
        <taxon>Magnaporthales</taxon>
        <taxon>Pyriculariaceae</taxon>
        <taxon>Pyricularia</taxon>
    </lineage>
</organism>
<dbReference type="KEGG" id="mgr:MGG_16956"/>
<dbReference type="Proteomes" id="UP000009058">
    <property type="component" value="Chromosome 3"/>
</dbReference>
<protein>
    <submittedName>
        <fullName evidence="1">Uncharacterized protein</fullName>
    </submittedName>
</protein>
<evidence type="ECO:0000313" key="1">
    <source>
        <dbReference type="EMBL" id="EHA53314.1"/>
    </source>
</evidence>
<dbReference type="RefSeq" id="XP_003713121.1">
    <property type="nucleotide sequence ID" value="XM_003713073.1"/>
</dbReference>
<keyword evidence="2" id="KW-1185">Reference proteome</keyword>
<sequence>MTGGEVMIVLKQRRPRRLVDRNLCAVADDNTIVQGLDCLILGKALSVPDC</sequence>
<evidence type="ECO:0000313" key="2">
    <source>
        <dbReference type="Proteomes" id="UP000009058"/>
    </source>
</evidence>
<reference evidence="1 2" key="1">
    <citation type="journal article" date="2005" name="Nature">
        <title>The genome sequence of the rice blast fungus Magnaporthe grisea.</title>
        <authorList>
            <person name="Dean R.A."/>
            <person name="Talbot N.J."/>
            <person name="Ebbole D.J."/>
            <person name="Farman M.L."/>
            <person name="Mitchell T.K."/>
            <person name="Orbach M.J."/>
            <person name="Thon M."/>
            <person name="Kulkarni R."/>
            <person name="Xu J.R."/>
            <person name="Pan H."/>
            <person name="Read N.D."/>
            <person name="Lee Y.H."/>
            <person name="Carbone I."/>
            <person name="Brown D."/>
            <person name="Oh Y.Y."/>
            <person name="Donofrio N."/>
            <person name="Jeong J.S."/>
            <person name="Soanes D.M."/>
            <person name="Djonovic S."/>
            <person name="Kolomiets E."/>
            <person name="Rehmeyer C."/>
            <person name="Li W."/>
            <person name="Harding M."/>
            <person name="Kim S."/>
            <person name="Lebrun M.H."/>
            <person name="Bohnert H."/>
            <person name="Coughlan S."/>
            <person name="Butler J."/>
            <person name="Calvo S."/>
            <person name="Ma L.J."/>
            <person name="Nicol R."/>
            <person name="Purcell S."/>
            <person name="Nusbaum C."/>
            <person name="Galagan J.E."/>
            <person name="Birren B.W."/>
        </authorList>
    </citation>
    <scope>NUCLEOTIDE SEQUENCE [LARGE SCALE GENOMIC DNA]</scope>
    <source>
        <strain evidence="2">70-15 / ATCC MYA-4617 / FGSC 8958</strain>
    </source>
</reference>
<name>G4N204_PYRO7</name>
<reference key="2">
    <citation type="submission" date="2011-05" db="EMBL/GenBank/DDBJ databases">
        <title>The Genome Sequence of Magnaporthe oryzae 70-15.</title>
        <authorList>
            <consortium name="The Broad Institute Genome Sequencing Platform"/>
            <person name="Ma L.-J."/>
            <person name="Dead R."/>
            <person name="Young S.K."/>
            <person name="Zeng Q."/>
            <person name="Gargeya S."/>
            <person name="Fitzgerald M."/>
            <person name="Haas B."/>
            <person name="Abouelleil A."/>
            <person name="Alvarado L."/>
            <person name="Arachchi H.M."/>
            <person name="Berlin A."/>
            <person name="Brown A."/>
            <person name="Chapman S.B."/>
            <person name="Chen Z."/>
            <person name="Dunbar C."/>
            <person name="Freedman E."/>
            <person name="Gearin G."/>
            <person name="Gellesch M."/>
            <person name="Goldberg J."/>
            <person name="Griggs A."/>
            <person name="Gujja S."/>
            <person name="Heiman D."/>
            <person name="Howarth C."/>
            <person name="Larson L."/>
            <person name="Lui A."/>
            <person name="MacDonald P.J.P."/>
            <person name="Mehta T."/>
            <person name="Montmayeur A."/>
            <person name="Murphy C."/>
            <person name="Neiman D."/>
            <person name="Pearson M."/>
            <person name="Priest M."/>
            <person name="Roberts A."/>
            <person name="Saif S."/>
            <person name="Shea T."/>
            <person name="Shenoy N."/>
            <person name="Sisk P."/>
            <person name="Stolte C."/>
            <person name="Sykes S."/>
            <person name="Yandava C."/>
            <person name="Wortman J."/>
            <person name="Nusbaum C."/>
            <person name="Birren B."/>
        </authorList>
    </citation>
    <scope>NUCLEOTIDE SEQUENCE</scope>
    <source>
        <strain>70-15</strain>
    </source>
</reference>
<dbReference type="VEuPathDB" id="FungiDB:MGG_16956"/>
<dbReference type="GeneID" id="12986058"/>
<dbReference type="EMBL" id="CM001233">
    <property type="protein sequence ID" value="EHA53314.1"/>
    <property type="molecule type" value="Genomic_DNA"/>
</dbReference>